<feature type="transmembrane region" description="Helical" evidence="11">
    <location>
        <begin position="198"/>
        <end position="219"/>
    </location>
</feature>
<evidence type="ECO:0000259" key="12">
    <source>
        <dbReference type="Pfam" id="PF09370"/>
    </source>
</evidence>
<dbReference type="GO" id="GO:0015031">
    <property type="term" value="P:protein transport"/>
    <property type="evidence" value="ECO:0007669"/>
    <property type="project" value="UniProtKB-KW"/>
</dbReference>
<dbReference type="Pfam" id="PF09370">
    <property type="entry name" value="PEP_hydrolase"/>
    <property type="match status" value="1"/>
</dbReference>
<dbReference type="EMBL" id="JBBPBK010000003">
    <property type="protein sequence ID" value="KAK9289161.1"/>
    <property type="molecule type" value="Genomic_DNA"/>
</dbReference>
<evidence type="ECO:0000256" key="2">
    <source>
        <dbReference type="ARBA" id="ARBA00010120"/>
    </source>
</evidence>
<keyword evidence="8 11" id="KW-1133">Transmembrane helix</keyword>
<evidence type="ECO:0000256" key="7">
    <source>
        <dbReference type="ARBA" id="ARBA00022927"/>
    </source>
</evidence>
<dbReference type="PRINTS" id="PR00660">
    <property type="entry name" value="ERLUMENR"/>
</dbReference>
<gene>
    <name evidence="13" type="ORF">L1049_017635</name>
</gene>
<feature type="domain" description="TIM-barrel" evidence="12">
    <location>
        <begin position="3"/>
        <end position="89"/>
    </location>
</feature>
<comment type="similarity">
    <text evidence="2">Belongs to the ERD2 family.</text>
</comment>
<dbReference type="PANTHER" id="PTHR31862">
    <property type="entry name" value="UPF0261 DOMAIN PROTEIN (AFU_ORTHOLOGUE AFUA_1G10120)"/>
    <property type="match status" value="1"/>
</dbReference>
<keyword evidence="6" id="KW-0931">ER-Golgi transport</keyword>
<dbReference type="GO" id="GO:0003824">
    <property type="term" value="F:catalytic activity"/>
    <property type="evidence" value="ECO:0007669"/>
    <property type="project" value="InterPro"/>
</dbReference>
<dbReference type="InterPro" id="IPR009215">
    <property type="entry name" value="TIM-br_IGPS-like"/>
</dbReference>
<evidence type="ECO:0000256" key="3">
    <source>
        <dbReference type="ARBA" id="ARBA00022448"/>
    </source>
</evidence>
<comment type="subcellular location">
    <subcellularLocation>
        <location evidence="1">Endoplasmic reticulum membrane</location>
        <topology evidence="1">Multi-pass membrane protein</topology>
    </subcellularLocation>
</comment>
<evidence type="ECO:0000256" key="10">
    <source>
        <dbReference type="ARBA" id="ARBA00023170"/>
    </source>
</evidence>
<keyword evidence="14" id="KW-1185">Reference proteome</keyword>
<evidence type="ECO:0000256" key="6">
    <source>
        <dbReference type="ARBA" id="ARBA00022892"/>
    </source>
</evidence>
<dbReference type="Gene3D" id="3.20.20.70">
    <property type="entry name" value="Aldolase class I"/>
    <property type="match status" value="1"/>
</dbReference>
<keyword evidence="7" id="KW-0653">Protein transport</keyword>
<keyword evidence="4 11" id="KW-0812">Transmembrane</keyword>
<evidence type="ECO:0000256" key="8">
    <source>
        <dbReference type="ARBA" id="ARBA00022989"/>
    </source>
</evidence>
<evidence type="ECO:0000313" key="14">
    <source>
        <dbReference type="Proteomes" id="UP001415857"/>
    </source>
</evidence>
<name>A0AAP0S165_LIQFO</name>
<evidence type="ECO:0000256" key="5">
    <source>
        <dbReference type="ARBA" id="ARBA00022824"/>
    </source>
</evidence>
<protein>
    <recommendedName>
        <fullName evidence="12">TIM-barrel domain-containing protein</fullName>
    </recommendedName>
</protein>
<dbReference type="InterPro" id="IPR013785">
    <property type="entry name" value="Aldolase_TIM"/>
</dbReference>
<evidence type="ECO:0000256" key="4">
    <source>
        <dbReference type="ARBA" id="ARBA00022692"/>
    </source>
</evidence>
<dbReference type="InterPro" id="IPR000133">
    <property type="entry name" value="ER_ret_rcpt"/>
</dbReference>
<keyword evidence="10" id="KW-0675">Receptor</keyword>
<keyword evidence="3" id="KW-0813">Transport</keyword>
<proteinExistence type="inferred from homology"/>
<dbReference type="GO" id="GO:0046923">
    <property type="term" value="F:ER retention sequence binding"/>
    <property type="evidence" value="ECO:0007669"/>
    <property type="project" value="InterPro"/>
</dbReference>
<dbReference type="AlphaFoldDB" id="A0AAP0S165"/>
<sequence length="221" mass="24758">MVSLEVEMIGKAHKLGLLTTPYAFSPDEAVAIAKAGADIIVAHMGLTTSGSIGAKTSVSMEESIVRVQAIANAAHRINPHTIVLCHGGHGLGRPNIHRLLHPKTSLPRSAVTPNGLIEAFRGDKKPSNPCSLACCGPKRIEFSHYCSALRDLESKEMLPMVLYGLLAHVNNRLIRAYRALYILNWMYRYFTEDHYVHWITWISGLVQTLLYADFFYYYFQR</sequence>
<dbReference type="GO" id="GO:0016192">
    <property type="term" value="P:vesicle-mediated transport"/>
    <property type="evidence" value="ECO:0007669"/>
    <property type="project" value="UniProtKB-KW"/>
</dbReference>
<dbReference type="PANTHER" id="PTHR31862:SF1">
    <property type="entry name" value="UPF0261 DOMAIN PROTEIN (AFU_ORTHOLOGUE AFUA_1G10120)"/>
    <property type="match status" value="1"/>
</dbReference>
<evidence type="ECO:0000313" key="13">
    <source>
        <dbReference type="EMBL" id="KAK9289161.1"/>
    </source>
</evidence>
<comment type="caution">
    <text evidence="13">The sequence shown here is derived from an EMBL/GenBank/DDBJ whole genome shotgun (WGS) entry which is preliminary data.</text>
</comment>
<keyword evidence="5" id="KW-0256">Endoplasmic reticulum</keyword>
<dbReference type="GO" id="GO:0005789">
    <property type="term" value="C:endoplasmic reticulum membrane"/>
    <property type="evidence" value="ECO:0007669"/>
    <property type="project" value="UniProtKB-SubCell"/>
</dbReference>
<evidence type="ECO:0000256" key="1">
    <source>
        <dbReference type="ARBA" id="ARBA00004477"/>
    </source>
</evidence>
<dbReference type="InterPro" id="IPR051353">
    <property type="entry name" value="Tobamovirus_resist_UPF0261"/>
</dbReference>
<keyword evidence="9 11" id="KW-0472">Membrane</keyword>
<organism evidence="13 14">
    <name type="scientific">Liquidambar formosana</name>
    <name type="common">Formosan gum</name>
    <dbReference type="NCBI Taxonomy" id="63359"/>
    <lineage>
        <taxon>Eukaryota</taxon>
        <taxon>Viridiplantae</taxon>
        <taxon>Streptophyta</taxon>
        <taxon>Embryophyta</taxon>
        <taxon>Tracheophyta</taxon>
        <taxon>Spermatophyta</taxon>
        <taxon>Magnoliopsida</taxon>
        <taxon>eudicotyledons</taxon>
        <taxon>Gunneridae</taxon>
        <taxon>Pentapetalae</taxon>
        <taxon>Saxifragales</taxon>
        <taxon>Altingiaceae</taxon>
        <taxon>Liquidambar</taxon>
    </lineage>
</organism>
<dbReference type="GO" id="GO:0006621">
    <property type="term" value="P:protein retention in ER lumen"/>
    <property type="evidence" value="ECO:0007669"/>
    <property type="project" value="InterPro"/>
</dbReference>
<reference evidence="13 14" key="1">
    <citation type="journal article" date="2024" name="Plant J.">
        <title>Genome sequences and population genomics reveal climatic adaptation and genomic divergence between two closely related sweetgum species.</title>
        <authorList>
            <person name="Xu W.Q."/>
            <person name="Ren C.Q."/>
            <person name="Zhang X.Y."/>
            <person name="Comes H.P."/>
            <person name="Liu X.H."/>
            <person name="Li Y.G."/>
            <person name="Kettle C.J."/>
            <person name="Jalonen R."/>
            <person name="Gaisberger H."/>
            <person name="Ma Y.Z."/>
            <person name="Qiu Y.X."/>
        </authorList>
    </citation>
    <scope>NUCLEOTIDE SEQUENCE [LARGE SCALE GENOMIC DNA]</scope>
    <source>
        <strain evidence="13">Hangzhou</strain>
    </source>
</reference>
<accession>A0AAP0S165</accession>
<evidence type="ECO:0000256" key="11">
    <source>
        <dbReference type="SAM" id="Phobius"/>
    </source>
</evidence>
<evidence type="ECO:0000256" key="9">
    <source>
        <dbReference type="ARBA" id="ARBA00023136"/>
    </source>
</evidence>
<dbReference type="Proteomes" id="UP001415857">
    <property type="component" value="Unassembled WGS sequence"/>
</dbReference>
<dbReference type="SUPFAM" id="SSF51621">
    <property type="entry name" value="Phosphoenolpyruvate/pyruvate domain"/>
    <property type="match status" value="1"/>
</dbReference>
<dbReference type="InterPro" id="IPR015813">
    <property type="entry name" value="Pyrv/PenolPyrv_kinase-like_dom"/>
</dbReference>